<dbReference type="Gene3D" id="3.40.190.120">
    <property type="entry name" value="Osmoprotection protein (prox), domain 2"/>
    <property type="match status" value="1"/>
</dbReference>
<organism evidence="2 3">
    <name type="scientific">Desulfitobacterium hafniense (strain DSM 10664 / DCB-2)</name>
    <dbReference type="NCBI Taxonomy" id="272564"/>
    <lineage>
        <taxon>Bacteria</taxon>
        <taxon>Bacillati</taxon>
        <taxon>Bacillota</taxon>
        <taxon>Clostridia</taxon>
        <taxon>Eubacteriales</taxon>
        <taxon>Desulfitobacteriaceae</taxon>
        <taxon>Desulfitobacterium</taxon>
    </lineage>
</organism>
<feature type="domain" description="ABC-type glycine betaine transport system substrate-binding" evidence="1">
    <location>
        <begin position="50"/>
        <end position="309"/>
    </location>
</feature>
<evidence type="ECO:0000313" key="3">
    <source>
        <dbReference type="Proteomes" id="UP000007726"/>
    </source>
</evidence>
<dbReference type="RefSeq" id="WP_015944233.1">
    <property type="nucleotide sequence ID" value="NC_011830.1"/>
</dbReference>
<evidence type="ECO:0000313" key="2">
    <source>
        <dbReference type="EMBL" id="ACL20826.1"/>
    </source>
</evidence>
<dbReference type="Proteomes" id="UP000007726">
    <property type="component" value="Chromosome"/>
</dbReference>
<proteinExistence type="predicted"/>
<dbReference type="KEGG" id="dhd:Dhaf_2802"/>
<sequence length="317" mass="35287">MDTSQTTEEYEEKGKVTMMMKKNLMMWSLVGVLMLALVGCSSSAAKSGESITVGSKNFTENIIIAHMMADLVEAHTDLTVDRKVNLGGSNVAWTALENNDIQMYPDYTGTIVANYYQEATGTSEETMAKTLELTAEDNLKALGSLGFNNTYTLAVTKETAQKYNLKTYSDLVGVSEQLVLGCEFEFKDRPDGYPGLQDTYNMNFKEVKGMDHGIMFRSLVEGEVDVVDAYATDGQIKVFDLVILEDDREFFPPYDCLPLVRQDTLDQYPELEEILNKLAGQINEADMQELNAKVDDQGMKEDVVAHDFLVSAGLIKE</sequence>
<dbReference type="SUPFAM" id="SSF53850">
    <property type="entry name" value="Periplasmic binding protein-like II"/>
    <property type="match status" value="1"/>
</dbReference>
<dbReference type="InterPro" id="IPR007210">
    <property type="entry name" value="ABC_Gly_betaine_transp_sub-bd"/>
</dbReference>
<name>B8FXA7_DESHD</name>
<dbReference type="EMBL" id="CP001336">
    <property type="protein sequence ID" value="ACL20826.1"/>
    <property type="molecule type" value="Genomic_DNA"/>
</dbReference>
<dbReference type="HOGENOM" id="CLU_038355_1_0_9"/>
<dbReference type="GO" id="GO:0043190">
    <property type="term" value="C:ATP-binding cassette (ABC) transporter complex"/>
    <property type="evidence" value="ECO:0007669"/>
    <property type="project" value="InterPro"/>
</dbReference>
<reference evidence="2 3" key="1">
    <citation type="journal article" date="2012" name="BMC Microbiol.">
        <title>Genome sequence of Desulfitobacterium hafniense DCB-2, a Gram-positive anaerobe capable of dehalogenation and metal reduction.</title>
        <authorList>
            <person name="Kim S.H."/>
            <person name="Harzman C."/>
            <person name="Davis J.K."/>
            <person name="Hutcheson R."/>
            <person name="Broderick J.B."/>
            <person name="Marsh T.L."/>
            <person name="Tiedje J.M."/>
        </authorList>
    </citation>
    <scope>NUCLEOTIDE SEQUENCE [LARGE SCALE GENOMIC DNA]</scope>
    <source>
        <strain evidence="3">DSM 10664 / DCB-2</strain>
    </source>
</reference>
<dbReference type="AlphaFoldDB" id="B8FXA7"/>
<protein>
    <submittedName>
        <fullName evidence="2">Substrate-binding region of ABC-type glycine betaine transport system</fullName>
    </submittedName>
</protein>
<evidence type="ECO:0000259" key="1">
    <source>
        <dbReference type="Pfam" id="PF04069"/>
    </source>
</evidence>
<dbReference type="CDD" id="cd13609">
    <property type="entry name" value="PBP2_Opu_like_1"/>
    <property type="match status" value="1"/>
</dbReference>
<accession>B8FXA7</accession>
<dbReference type="Pfam" id="PF04069">
    <property type="entry name" value="OpuAC"/>
    <property type="match status" value="1"/>
</dbReference>
<dbReference type="Gene3D" id="3.40.190.10">
    <property type="entry name" value="Periplasmic binding protein-like II"/>
    <property type="match status" value="1"/>
</dbReference>
<gene>
    <name evidence="2" type="ordered locus">Dhaf_2802</name>
</gene>
<dbReference type="GO" id="GO:0022857">
    <property type="term" value="F:transmembrane transporter activity"/>
    <property type="evidence" value="ECO:0007669"/>
    <property type="project" value="InterPro"/>
</dbReference>